<evidence type="ECO:0000256" key="7">
    <source>
        <dbReference type="ARBA" id="ARBA00022729"/>
    </source>
</evidence>
<dbReference type="PANTHER" id="PTHR15929">
    <property type="entry name" value="STORE-OPERATED CALCIUM ENTRY-ASSOCIATED REGULATORY FACTOR"/>
    <property type="match status" value="1"/>
</dbReference>
<keyword evidence="16" id="KW-1185">Reference proteome</keyword>
<evidence type="ECO:0000256" key="12">
    <source>
        <dbReference type="ARBA" id="ARBA00023136"/>
    </source>
</evidence>
<feature type="chain" id="PRO_5034852750" description="Store-operated calcium entry-associated regulatory factor" evidence="14">
    <location>
        <begin position="21"/>
        <end position="141"/>
    </location>
</feature>
<dbReference type="PANTHER" id="PTHR15929:SF0">
    <property type="entry name" value="STORE-OPERATED CALCIUM ENTRY-ASSOCIATED REGULATORY FACTOR"/>
    <property type="match status" value="1"/>
</dbReference>
<dbReference type="AlphaFoldDB" id="A0A8H7TCD9"/>
<gene>
    <name evidence="15" type="ORF">IFR04_010646</name>
</gene>
<evidence type="ECO:0000256" key="11">
    <source>
        <dbReference type="ARBA" id="ARBA00023065"/>
    </source>
</evidence>
<evidence type="ECO:0000256" key="13">
    <source>
        <dbReference type="ARBA" id="ARBA00031116"/>
    </source>
</evidence>
<dbReference type="EMBL" id="JAFJYH010000193">
    <property type="protein sequence ID" value="KAG4416243.1"/>
    <property type="molecule type" value="Genomic_DNA"/>
</dbReference>
<evidence type="ECO:0000256" key="1">
    <source>
        <dbReference type="ARBA" id="ARBA00004115"/>
    </source>
</evidence>
<evidence type="ECO:0000256" key="6">
    <source>
        <dbReference type="ARBA" id="ARBA00022692"/>
    </source>
</evidence>
<name>A0A8H7TCD9_9HELO</name>
<keyword evidence="10" id="KW-1133">Transmembrane helix</keyword>
<evidence type="ECO:0000256" key="3">
    <source>
        <dbReference type="ARBA" id="ARBA00016584"/>
    </source>
</evidence>
<sequence length="141" mass="15541">MQLLQPLLLALLTLTTPSLAAKKPKDAILLSSVKTLTLRSNALTSHRRVSAVPQLKCVGPACKHHNVERMRCTNQGSSYNEEDIEWSCVADMPSDFKLGSTEVICEGYANRDDPYVLKGSCGVEYRLLLTEQGEERFGKSG</sequence>
<evidence type="ECO:0000313" key="16">
    <source>
        <dbReference type="Proteomes" id="UP000664132"/>
    </source>
</evidence>
<dbReference type="GO" id="GO:0005789">
    <property type="term" value="C:endoplasmic reticulum membrane"/>
    <property type="evidence" value="ECO:0007669"/>
    <property type="project" value="UniProtKB-SubCell"/>
</dbReference>
<keyword evidence="7 14" id="KW-0732">Signal</keyword>
<evidence type="ECO:0000256" key="5">
    <source>
        <dbReference type="ARBA" id="ARBA00022568"/>
    </source>
</evidence>
<evidence type="ECO:0000256" key="8">
    <source>
        <dbReference type="ARBA" id="ARBA00022824"/>
    </source>
</evidence>
<keyword evidence="9" id="KW-0106">Calcium</keyword>
<evidence type="ECO:0000256" key="10">
    <source>
        <dbReference type="ARBA" id="ARBA00022989"/>
    </source>
</evidence>
<dbReference type="Pfam" id="PF06682">
    <property type="entry name" value="SARAF"/>
    <property type="match status" value="1"/>
</dbReference>
<dbReference type="OrthoDB" id="20303at2759"/>
<protein>
    <recommendedName>
        <fullName evidence="3">Store-operated calcium entry-associated regulatory factor</fullName>
    </recommendedName>
    <alternativeName>
        <fullName evidence="13">Transmembrane protein 66</fullName>
    </alternativeName>
</protein>
<comment type="similarity">
    <text evidence="2">Belongs to the SARAF family.</text>
</comment>
<keyword evidence="4" id="KW-0813">Transport</keyword>
<reference evidence="15" key="1">
    <citation type="submission" date="2021-02" db="EMBL/GenBank/DDBJ databases">
        <title>Genome sequence Cadophora malorum strain M34.</title>
        <authorList>
            <person name="Stefanovic E."/>
            <person name="Vu D."/>
            <person name="Scully C."/>
            <person name="Dijksterhuis J."/>
            <person name="Roader J."/>
            <person name="Houbraken J."/>
        </authorList>
    </citation>
    <scope>NUCLEOTIDE SEQUENCE</scope>
    <source>
        <strain evidence="15">M34</strain>
    </source>
</reference>
<proteinExistence type="inferred from homology"/>
<comment type="subcellular location">
    <subcellularLocation>
        <location evidence="1">Endoplasmic reticulum membrane</location>
        <topology evidence="1">Single-pass type I membrane protein</topology>
    </subcellularLocation>
</comment>
<keyword evidence="8" id="KW-0256">Endoplasmic reticulum</keyword>
<keyword evidence="12" id="KW-0472">Membrane</keyword>
<keyword evidence="6" id="KW-0812">Transmembrane</keyword>
<organism evidence="15 16">
    <name type="scientific">Cadophora malorum</name>
    <dbReference type="NCBI Taxonomy" id="108018"/>
    <lineage>
        <taxon>Eukaryota</taxon>
        <taxon>Fungi</taxon>
        <taxon>Dikarya</taxon>
        <taxon>Ascomycota</taxon>
        <taxon>Pezizomycotina</taxon>
        <taxon>Leotiomycetes</taxon>
        <taxon>Helotiales</taxon>
        <taxon>Ploettnerulaceae</taxon>
        <taxon>Cadophora</taxon>
    </lineage>
</organism>
<accession>A0A8H7TCD9</accession>
<evidence type="ECO:0000313" key="15">
    <source>
        <dbReference type="EMBL" id="KAG4416243.1"/>
    </source>
</evidence>
<keyword evidence="11" id="KW-0406">Ion transport</keyword>
<comment type="caution">
    <text evidence="15">The sequence shown here is derived from an EMBL/GenBank/DDBJ whole genome shotgun (WGS) entry which is preliminary data.</text>
</comment>
<dbReference type="Proteomes" id="UP000664132">
    <property type="component" value="Unassembled WGS sequence"/>
</dbReference>
<feature type="signal peptide" evidence="14">
    <location>
        <begin position="1"/>
        <end position="20"/>
    </location>
</feature>
<dbReference type="GO" id="GO:0006816">
    <property type="term" value="P:calcium ion transport"/>
    <property type="evidence" value="ECO:0007669"/>
    <property type="project" value="UniProtKB-KW"/>
</dbReference>
<evidence type="ECO:0000256" key="4">
    <source>
        <dbReference type="ARBA" id="ARBA00022448"/>
    </source>
</evidence>
<dbReference type="InterPro" id="IPR009567">
    <property type="entry name" value="SARAF"/>
</dbReference>
<evidence type="ECO:0000256" key="2">
    <source>
        <dbReference type="ARBA" id="ARBA00006833"/>
    </source>
</evidence>
<dbReference type="GO" id="GO:2001256">
    <property type="term" value="P:regulation of store-operated calcium entry"/>
    <property type="evidence" value="ECO:0007669"/>
    <property type="project" value="InterPro"/>
</dbReference>
<evidence type="ECO:0000256" key="9">
    <source>
        <dbReference type="ARBA" id="ARBA00022837"/>
    </source>
</evidence>
<evidence type="ECO:0000256" key="14">
    <source>
        <dbReference type="SAM" id="SignalP"/>
    </source>
</evidence>
<feature type="non-terminal residue" evidence="15">
    <location>
        <position position="141"/>
    </location>
</feature>
<keyword evidence="5" id="KW-0109">Calcium transport</keyword>